<name>A0A0A1U1L4_ENTIV</name>
<dbReference type="RefSeq" id="XP_004184263.1">
    <property type="nucleotide sequence ID" value="XM_004184215.1"/>
</dbReference>
<accession>A0A0A1U1L4</accession>
<sequence length="989" mass="113148">MMELIINSENVQTSLYETNKIKTNYLNEVESNVLYFDGLKYIVVRDDFLVVINSKNLEEILLSNFNKRVVIASVNGFNINENYCMMGQVENNIFICLEYLRCPFGFRNSTSKTCERCPDQNCIYCEDTTQKCIQCQPNFMNKNGTCMIDYSCKASNGNDCYKCIDGKEKRDMKCVEPTEHCQSWGNTSFCEFCNPQERVINKDGKCEDVSKNIVTYSNDRVLSCDKNNFVKDNLCQKCSMFYENSMYCEFNKITKCDIEFLIIENQLCSKSSCSNSENSHKDTNGLCFPSISNCDLTVNNKCVLCETQFVLTTNNTCVFYNDSSCQFQDTLGCHRCVSGSFSDSFNTCQTCDDNCLTCLFNSTFCLTCKNGYFVNDFKCVPNKELEETCKKFSVTGSGCYRCKIGFYRVGLNCYKCQEKCSTCVNGETCTECNITNYKTSDGDCLPQNSIFGCASPITQNGCSMCQQGFYKYKENQCQKCNEKCSTCTSLDVCNICIEDYILIGGMCIHYSSLDNCLSSTFSKCSKCAFWHKPSVDGTFCDLSPVWWVILLIILFILFVLIILATTIGIIFKKILKKLRKKEVEKKCTIFKMNKSNIEFIALKGGVCVNNKEIEFIADECNLPILTESRELICVGNLTERTLKIQFSTKTQGEKFSVRFNPEIVTLKKGYASEFELFVKPYFTCVFEENILIISKSLKTGEEVYNEITVKGETVLSTRLDPDELRNEKKLGEGGFGVVYKGKYRGNVVAIKRMKNFEDINSKMEFMKEVEMLDKFRSEYIVHFYGAVFVALKKCMVTEFAKYGSLQDLIIKNRNNEISKGIRLKICLNAAKGIFYLHENGILHRDVKPDNILVFSLDINENVIAKLTDFGSSRNINMLMTNMTFTKGIGTPVYMAPEVLKRGKYKKPADIFSFAITMYECLGWCTAYPPQRFKFSWNIADFVTEGKRLEKPNEIDMELFIIIKEAWEQNPKDRIEISQIVNLLENYTQI</sequence>
<dbReference type="GeneID" id="14883898"/>
<dbReference type="InterPro" id="IPR017441">
    <property type="entry name" value="Protein_kinase_ATP_BS"/>
</dbReference>
<evidence type="ECO:0000256" key="1">
    <source>
        <dbReference type="ARBA" id="ARBA00022527"/>
    </source>
</evidence>
<dbReference type="Pfam" id="PF07714">
    <property type="entry name" value="PK_Tyr_Ser-Thr"/>
    <property type="match status" value="1"/>
</dbReference>
<dbReference type="PANTHER" id="PTHR45756">
    <property type="entry name" value="PALMITOYLTRANSFERASE"/>
    <property type="match status" value="1"/>
</dbReference>
<proteinExistence type="predicted"/>
<dbReference type="EMBL" id="KB207104">
    <property type="protein sequence ID" value="ELP84917.1"/>
    <property type="molecule type" value="Genomic_DNA"/>
</dbReference>
<dbReference type="InterPro" id="IPR000719">
    <property type="entry name" value="Prot_kinase_dom"/>
</dbReference>
<dbReference type="EC" id="2.7.10.2" evidence="7"/>
<dbReference type="InterPro" id="IPR053215">
    <property type="entry name" value="TKL_Ser/Thr_kinase"/>
</dbReference>
<dbReference type="GO" id="GO:0004715">
    <property type="term" value="F:non-membrane spanning protein tyrosine kinase activity"/>
    <property type="evidence" value="ECO:0007669"/>
    <property type="project" value="UniProtKB-EC"/>
</dbReference>
<dbReference type="PROSITE" id="PS00107">
    <property type="entry name" value="PROTEIN_KINASE_ATP"/>
    <property type="match status" value="1"/>
</dbReference>
<gene>
    <name evidence="7" type="ORF">EIN_002520</name>
</gene>
<keyword evidence="5" id="KW-0812">Transmembrane</keyword>
<dbReference type="Proteomes" id="UP000014680">
    <property type="component" value="Unassembled WGS sequence"/>
</dbReference>
<dbReference type="SUPFAM" id="SSF57184">
    <property type="entry name" value="Growth factor receptor domain"/>
    <property type="match status" value="2"/>
</dbReference>
<dbReference type="GO" id="GO:0005524">
    <property type="term" value="F:ATP binding"/>
    <property type="evidence" value="ECO:0007669"/>
    <property type="project" value="UniProtKB-UniRule"/>
</dbReference>
<dbReference type="PROSITE" id="PS00108">
    <property type="entry name" value="PROTEIN_KINASE_ST"/>
    <property type="match status" value="1"/>
</dbReference>
<evidence type="ECO:0000256" key="5">
    <source>
        <dbReference type="SAM" id="Phobius"/>
    </source>
</evidence>
<dbReference type="KEGG" id="eiv:EIN_002520"/>
<evidence type="ECO:0000313" key="8">
    <source>
        <dbReference type="Proteomes" id="UP000014680"/>
    </source>
</evidence>
<evidence type="ECO:0000256" key="3">
    <source>
        <dbReference type="ARBA" id="ARBA00022840"/>
    </source>
</evidence>
<evidence type="ECO:0000256" key="4">
    <source>
        <dbReference type="PROSITE-ProRule" id="PRU10141"/>
    </source>
</evidence>
<dbReference type="Gene3D" id="1.10.510.10">
    <property type="entry name" value="Transferase(Phosphotransferase) domain 1"/>
    <property type="match status" value="1"/>
</dbReference>
<protein>
    <submittedName>
        <fullName evidence="7">Protein serine/threonine kinase, putative</fullName>
        <ecNumber evidence="7">2.7.10.2</ecNumber>
    </submittedName>
</protein>
<keyword evidence="1" id="KW-0723">Serine/threonine-protein kinase</keyword>
<dbReference type="Gene3D" id="2.10.220.10">
    <property type="entry name" value="Hormone Receptor, Insulin-like Growth Factor Receptor 1, Chain A, domain 2"/>
    <property type="match status" value="2"/>
</dbReference>
<evidence type="ECO:0000313" key="7">
    <source>
        <dbReference type="EMBL" id="ELP84917.1"/>
    </source>
</evidence>
<dbReference type="InterPro" id="IPR001245">
    <property type="entry name" value="Ser-Thr/Tyr_kinase_cat_dom"/>
</dbReference>
<dbReference type="Gene3D" id="3.30.200.20">
    <property type="entry name" value="Phosphorylase Kinase, domain 1"/>
    <property type="match status" value="1"/>
</dbReference>
<dbReference type="AlphaFoldDB" id="A0A0A1U1L4"/>
<dbReference type="PANTHER" id="PTHR45756:SF1">
    <property type="entry name" value="PROTEIN KINASE DOMAIN CONTAINING PROTEIN"/>
    <property type="match status" value="1"/>
</dbReference>
<dbReference type="SMART" id="SM00261">
    <property type="entry name" value="FU"/>
    <property type="match status" value="3"/>
</dbReference>
<dbReference type="VEuPathDB" id="AmoebaDB:EIN_002520"/>
<organism evidence="7 8">
    <name type="scientific">Entamoeba invadens IP1</name>
    <dbReference type="NCBI Taxonomy" id="370355"/>
    <lineage>
        <taxon>Eukaryota</taxon>
        <taxon>Amoebozoa</taxon>
        <taxon>Evosea</taxon>
        <taxon>Archamoebae</taxon>
        <taxon>Mastigamoebida</taxon>
        <taxon>Entamoebidae</taxon>
        <taxon>Entamoeba</taxon>
    </lineage>
</organism>
<keyword evidence="5" id="KW-1133">Transmembrane helix</keyword>
<dbReference type="InterPro" id="IPR011009">
    <property type="entry name" value="Kinase-like_dom_sf"/>
</dbReference>
<keyword evidence="8" id="KW-1185">Reference proteome</keyword>
<keyword evidence="3 4" id="KW-0067">ATP-binding</keyword>
<dbReference type="SMART" id="SM00220">
    <property type="entry name" value="S_TKc"/>
    <property type="match status" value="1"/>
</dbReference>
<evidence type="ECO:0000256" key="2">
    <source>
        <dbReference type="ARBA" id="ARBA00022741"/>
    </source>
</evidence>
<keyword evidence="2 4" id="KW-0547">Nucleotide-binding</keyword>
<dbReference type="GO" id="GO:0004674">
    <property type="term" value="F:protein serine/threonine kinase activity"/>
    <property type="evidence" value="ECO:0007669"/>
    <property type="project" value="UniProtKB-KW"/>
</dbReference>
<feature type="transmembrane region" description="Helical" evidence="5">
    <location>
        <begin position="545"/>
        <end position="571"/>
    </location>
</feature>
<dbReference type="InterPro" id="IPR008271">
    <property type="entry name" value="Ser/Thr_kinase_AS"/>
</dbReference>
<dbReference type="OrthoDB" id="300641at2759"/>
<keyword evidence="7" id="KW-0808">Transferase</keyword>
<feature type="domain" description="Protein kinase" evidence="6">
    <location>
        <begin position="724"/>
        <end position="987"/>
    </location>
</feature>
<dbReference type="PROSITE" id="PS50011">
    <property type="entry name" value="PROTEIN_KINASE_DOM"/>
    <property type="match status" value="1"/>
</dbReference>
<reference evidence="7 8" key="1">
    <citation type="submission" date="2012-10" db="EMBL/GenBank/DDBJ databases">
        <authorList>
            <person name="Zafar N."/>
            <person name="Inman J."/>
            <person name="Hall N."/>
            <person name="Lorenzi H."/>
            <person name="Caler E."/>
        </authorList>
    </citation>
    <scope>NUCLEOTIDE SEQUENCE [LARGE SCALE GENOMIC DNA]</scope>
    <source>
        <strain evidence="7 8">IP1</strain>
    </source>
</reference>
<evidence type="ECO:0000259" key="6">
    <source>
        <dbReference type="PROSITE" id="PS50011"/>
    </source>
</evidence>
<dbReference type="SUPFAM" id="SSF56112">
    <property type="entry name" value="Protein kinase-like (PK-like)"/>
    <property type="match status" value="1"/>
</dbReference>
<feature type="binding site" evidence="4">
    <location>
        <position position="751"/>
    </location>
    <ligand>
        <name>ATP</name>
        <dbReference type="ChEBI" id="CHEBI:30616"/>
    </ligand>
</feature>
<dbReference type="InterPro" id="IPR009030">
    <property type="entry name" value="Growth_fac_rcpt_cys_sf"/>
</dbReference>
<keyword evidence="7" id="KW-0418">Kinase</keyword>
<keyword evidence="5" id="KW-0472">Membrane</keyword>
<dbReference type="InterPro" id="IPR006212">
    <property type="entry name" value="Furin_repeat"/>
</dbReference>